<evidence type="ECO:0000259" key="3">
    <source>
        <dbReference type="PROSITE" id="PS50157"/>
    </source>
</evidence>
<proteinExistence type="predicted"/>
<dbReference type="PROSITE" id="PS50157">
    <property type="entry name" value="ZINC_FINGER_C2H2_2"/>
    <property type="match status" value="1"/>
</dbReference>
<feature type="region of interest" description="Disordered" evidence="2">
    <location>
        <begin position="29"/>
        <end position="102"/>
    </location>
</feature>
<evidence type="ECO:0000256" key="1">
    <source>
        <dbReference type="PROSITE-ProRule" id="PRU00042"/>
    </source>
</evidence>
<dbReference type="InterPro" id="IPR013087">
    <property type="entry name" value="Znf_C2H2_type"/>
</dbReference>
<name>A0A1B0AE45_GLOPL</name>
<evidence type="ECO:0000313" key="5">
    <source>
        <dbReference type="Proteomes" id="UP000092445"/>
    </source>
</evidence>
<dbReference type="GO" id="GO:0008270">
    <property type="term" value="F:zinc ion binding"/>
    <property type="evidence" value="ECO:0007669"/>
    <property type="project" value="UniProtKB-KW"/>
</dbReference>
<feature type="compositionally biased region" description="Low complexity" evidence="2">
    <location>
        <begin position="92"/>
        <end position="102"/>
    </location>
</feature>
<feature type="compositionally biased region" description="Low complexity" evidence="2">
    <location>
        <begin position="40"/>
        <end position="54"/>
    </location>
</feature>
<evidence type="ECO:0000313" key="4">
    <source>
        <dbReference type="EnsemblMetazoa" id="GPAI042811-PA"/>
    </source>
</evidence>
<keyword evidence="1" id="KW-0863">Zinc-finger</keyword>
<feature type="compositionally biased region" description="Polar residues" evidence="2">
    <location>
        <begin position="68"/>
        <end position="77"/>
    </location>
</feature>
<accession>A0A1B0AE45</accession>
<keyword evidence="1" id="KW-0862">Zinc</keyword>
<reference evidence="5" key="1">
    <citation type="submission" date="2014-03" db="EMBL/GenBank/DDBJ databases">
        <authorList>
            <person name="Aksoy S."/>
            <person name="Warren W."/>
            <person name="Wilson R.K."/>
        </authorList>
    </citation>
    <scope>NUCLEOTIDE SEQUENCE [LARGE SCALE GENOMIC DNA]</scope>
    <source>
        <strain evidence="5">IAEA</strain>
    </source>
</reference>
<feature type="compositionally biased region" description="Basic and acidic residues" evidence="2">
    <location>
        <begin position="55"/>
        <end position="66"/>
    </location>
</feature>
<dbReference type="Proteomes" id="UP000092445">
    <property type="component" value="Unassembled WGS sequence"/>
</dbReference>
<dbReference type="AlphaFoldDB" id="A0A1B0AE45"/>
<keyword evidence="5" id="KW-1185">Reference proteome</keyword>
<organism evidence="4 5">
    <name type="scientific">Glossina pallidipes</name>
    <name type="common">Tsetse fly</name>
    <dbReference type="NCBI Taxonomy" id="7398"/>
    <lineage>
        <taxon>Eukaryota</taxon>
        <taxon>Metazoa</taxon>
        <taxon>Ecdysozoa</taxon>
        <taxon>Arthropoda</taxon>
        <taxon>Hexapoda</taxon>
        <taxon>Insecta</taxon>
        <taxon>Pterygota</taxon>
        <taxon>Neoptera</taxon>
        <taxon>Endopterygota</taxon>
        <taxon>Diptera</taxon>
        <taxon>Brachycera</taxon>
        <taxon>Muscomorpha</taxon>
        <taxon>Hippoboscoidea</taxon>
        <taxon>Glossinidae</taxon>
        <taxon>Glossina</taxon>
    </lineage>
</organism>
<dbReference type="EnsemblMetazoa" id="GPAI042811-RA">
    <property type="protein sequence ID" value="GPAI042811-PA"/>
    <property type="gene ID" value="GPAI042811"/>
</dbReference>
<protein>
    <recommendedName>
        <fullName evidence="3">C2H2-type domain-containing protein</fullName>
    </recommendedName>
</protein>
<feature type="domain" description="C2H2-type" evidence="3">
    <location>
        <begin position="5"/>
        <end position="32"/>
    </location>
</feature>
<evidence type="ECO:0000256" key="2">
    <source>
        <dbReference type="SAM" id="MobiDB-lite"/>
    </source>
</evidence>
<dbReference type="VEuPathDB" id="VectorBase:GPAI042811"/>
<dbReference type="PROSITE" id="PS00028">
    <property type="entry name" value="ZINC_FINGER_C2H2_1"/>
    <property type="match status" value="1"/>
</dbReference>
<keyword evidence="1" id="KW-0479">Metal-binding</keyword>
<sequence>MHLTVCCNCCNKKFSKRFLLLDHVRQHSNPECSNGGGSGRYESYGSGGSNNRNYRGNDYRDNRDNRNWSGNTAGSGNNRRDTNYHSGADYEQQQQWQNMDANQQQQWISWWQNFPPV</sequence>
<reference evidence="4" key="2">
    <citation type="submission" date="2020-05" db="UniProtKB">
        <authorList>
            <consortium name="EnsemblMetazoa"/>
        </authorList>
    </citation>
    <scope>IDENTIFICATION</scope>
    <source>
        <strain evidence="4">IAEA</strain>
    </source>
</reference>
<dbReference type="STRING" id="7398.A0A1B0AE45"/>